<protein>
    <submittedName>
        <fullName evidence="3">Lrp/AsnC family transcriptional regulator</fullName>
    </submittedName>
</protein>
<feature type="domain" description="Transcription regulator AsnC/Lrp ligand binding" evidence="1">
    <location>
        <begin position="70"/>
        <end position="143"/>
    </location>
</feature>
<dbReference type="InterPro" id="IPR019887">
    <property type="entry name" value="Tscrpt_reg_AsnC/Lrp_C"/>
</dbReference>
<dbReference type="InterPro" id="IPR036390">
    <property type="entry name" value="WH_DNA-bd_sf"/>
</dbReference>
<dbReference type="Pfam" id="PF08279">
    <property type="entry name" value="HTH_11"/>
    <property type="match status" value="1"/>
</dbReference>
<accession>A0ABY4CES3</accession>
<evidence type="ECO:0000313" key="3">
    <source>
        <dbReference type="EMBL" id="UOF88784.1"/>
    </source>
</evidence>
<keyword evidence="4" id="KW-1185">Reference proteome</keyword>
<proteinExistence type="predicted"/>
<organism evidence="3 4">
    <name type="scientific">Fodinisporobacter ferrooxydans</name>
    <dbReference type="NCBI Taxonomy" id="2901836"/>
    <lineage>
        <taxon>Bacteria</taxon>
        <taxon>Bacillati</taxon>
        <taxon>Bacillota</taxon>
        <taxon>Bacilli</taxon>
        <taxon>Bacillales</taxon>
        <taxon>Alicyclobacillaceae</taxon>
        <taxon>Fodinisporobacter</taxon>
    </lineage>
</organism>
<dbReference type="Proteomes" id="UP000830167">
    <property type="component" value="Chromosome"/>
</dbReference>
<feature type="domain" description="Helix-turn-helix type 11" evidence="2">
    <location>
        <begin position="7"/>
        <end position="45"/>
    </location>
</feature>
<dbReference type="SUPFAM" id="SSF54909">
    <property type="entry name" value="Dimeric alpha+beta barrel"/>
    <property type="match status" value="1"/>
</dbReference>
<dbReference type="PANTHER" id="PTHR30154:SF34">
    <property type="entry name" value="TRANSCRIPTIONAL REGULATOR AZLB"/>
    <property type="match status" value="1"/>
</dbReference>
<dbReference type="SUPFAM" id="SSF46785">
    <property type="entry name" value="Winged helix' DNA-binding domain"/>
    <property type="match status" value="1"/>
</dbReference>
<dbReference type="InterPro" id="IPR011008">
    <property type="entry name" value="Dimeric_a/b-barrel"/>
</dbReference>
<dbReference type="InterPro" id="IPR019888">
    <property type="entry name" value="Tscrpt_reg_AsnC-like"/>
</dbReference>
<dbReference type="PANTHER" id="PTHR30154">
    <property type="entry name" value="LEUCINE-RESPONSIVE REGULATORY PROTEIN"/>
    <property type="match status" value="1"/>
</dbReference>
<dbReference type="Pfam" id="PF01037">
    <property type="entry name" value="AsnC_trans_reg"/>
    <property type="match status" value="1"/>
</dbReference>
<sequence length="164" mass="18978">MSTQLRHDILQLLHENSKLQPDTIADMLNVSKETVEKAIAQLEREHVILRYSTIINWDKVDHQRVTAMIDVKVTPQREVGYDALAERIYRFPEVKSLTLMSGAYDFSLVVEGYSVKDIGLFVSEKLSTIEHVQSTTTHFILKQYKEDGVIFEDREEDQRLVITP</sequence>
<dbReference type="SMART" id="SM00344">
    <property type="entry name" value="HTH_ASNC"/>
    <property type="match status" value="1"/>
</dbReference>
<dbReference type="InterPro" id="IPR036388">
    <property type="entry name" value="WH-like_DNA-bd_sf"/>
</dbReference>
<evidence type="ECO:0000259" key="1">
    <source>
        <dbReference type="Pfam" id="PF01037"/>
    </source>
</evidence>
<evidence type="ECO:0000313" key="4">
    <source>
        <dbReference type="Proteomes" id="UP000830167"/>
    </source>
</evidence>
<name>A0ABY4CES3_9BACL</name>
<dbReference type="Gene3D" id="3.30.70.920">
    <property type="match status" value="1"/>
</dbReference>
<reference evidence="3" key="1">
    <citation type="submission" date="2021-12" db="EMBL/GenBank/DDBJ databases">
        <title>Alicyclobacillaceae gen. nov., sp. nov., isolated from chalcocite enrichment system.</title>
        <authorList>
            <person name="Jiang Z."/>
        </authorList>
    </citation>
    <scope>NUCLEOTIDE SEQUENCE</scope>
    <source>
        <strain evidence="3">MYW30-H2</strain>
    </source>
</reference>
<evidence type="ECO:0000259" key="2">
    <source>
        <dbReference type="Pfam" id="PF08279"/>
    </source>
</evidence>
<dbReference type="RefSeq" id="WP_347435463.1">
    <property type="nucleotide sequence ID" value="NZ_CP089291.1"/>
</dbReference>
<gene>
    <name evidence="3" type="ORF">LSG31_12600</name>
</gene>
<dbReference type="EMBL" id="CP089291">
    <property type="protein sequence ID" value="UOF88784.1"/>
    <property type="molecule type" value="Genomic_DNA"/>
</dbReference>
<dbReference type="InterPro" id="IPR013196">
    <property type="entry name" value="HTH_11"/>
</dbReference>
<dbReference type="Gene3D" id="1.10.10.10">
    <property type="entry name" value="Winged helix-like DNA-binding domain superfamily/Winged helix DNA-binding domain"/>
    <property type="match status" value="1"/>
</dbReference>